<keyword evidence="2" id="KW-0159">Chromosome partition</keyword>
<comment type="similarity">
    <text evidence="1">Belongs to the ParB family.</text>
</comment>
<sequence length="286" mass="32002">MYQSETGINPTESHCLGINLVPVEHRDVDVDLMQPGIWQTRRNFTLAELEELGDSMVKAGGNVTPVVLCPRAQGGYFIISGERRWRAAQLKMIPRLHCRIGHYTDNQARFISAVENVLRVQLNPIEEAQAYADIQETGLSHEQIGKELGKSRSHVSNYLRLLTLDITAKDFLIHGKLTATQARPLCSLDSKGIQREVATKAVRLGWSVKKIEDEVAKHLNKPKPKVNLPKQDADIARLTRLVSDHTGYPCVIQKTPSGNWQMGFLMTGDDQFAGLLERLGIKVDEC</sequence>
<dbReference type="AlphaFoldDB" id="A0A1A9KN14"/>
<dbReference type="InterPro" id="IPR041468">
    <property type="entry name" value="HTH_ParB/Spo0J"/>
</dbReference>
<dbReference type="GO" id="GO:0003677">
    <property type="term" value="F:DNA binding"/>
    <property type="evidence" value="ECO:0007669"/>
    <property type="project" value="InterPro"/>
</dbReference>
<dbReference type="InterPro" id="IPR036086">
    <property type="entry name" value="ParB/Sulfiredoxin_sf"/>
</dbReference>
<dbReference type="PANTHER" id="PTHR33375:SF1">
    <property type="entry name" value="CHROMOSOME-PARTITIONING PROTEIN PARB-RELATED"/>
    <property type="match status" value="1"/>
</dbReference>
<dbReference type="GO" id="GO:0005694">
    <property type="term" value="C:chromosome"/>
    <property type="evidence" value="ECO:0007669"/>
    <property type="project" value="TreeGrafter"/>
</dbReference>
<accession>A0A1A9KN14</accession>
<evidence type="ECO:0000313" key="5">
    <source>
        <dbReference type="Proteomes" id="UP000077748"/>
    </source>
</evidence>
<evidence type="ECO:0000256" key="1">
    <source>
        <dbReference type="ARBA" id="ARBA00006295"/>
    </source>
</evidence>
<dbReference type="SMART" id="SM00470">
    <property type="entry name" value="ParB"/>
    <property type="match status" value="1"/>
</dbReference>
<dbReference type="EMBL" id="CP015879">
    <property type="protein sequence ID" value="ANI18997.1"/>
    <property type="molecule type" value="Genomic_DNA"/>
</dbReference>
<dbReference type="InterPro" id="IPR003115">
    <property type="entry name" value="ParB_N"/>
</dbReference>
<dbReference type="Pfam" id="PF17762">
    <property type="entry name" value="HTH_ParB"/>
    <property type="match status" value="1"/>
</dbReference>
<dbReference type="InterPro" id="IPR004437">
    <property type="entry name" value="ParB/RepB/Spo0J"/>
</dbReference>
<dbReference type="Proteomes" id="UP000077748">
    <property type="component" value="Plasmid pRBL16"/>
</dbReference>
<reference evidence="4 5" key="1">
    <citation type="submission" date="2016-05" db="EMBL/GenBank/DDBJ databases">
        <title>Genome Sequence of Pseudomonas citronellolis Strain SJTE-3, an Estrogens and Persistent Organic Pollutants degradation strain.</title>
        <authorList>
            <person name="Liang R."/>
        </authorList>
    </citation>
    <scope>NUCLEOTIDE SEQUENCE [LARGE SCALE GENOMIC DNA]</scope>
    <source>
        <strain evidence="4 5">SJTE-3</strain>
        <plasmid evidence="5">Plasmid prbl16</plasmid>
    </source>
</reference>
<name>A0A1A9KN14_9PSED</name>
<dbReference type="InterPro" id="IPR050336">
    <property type="entry name" value="Chromosome_partition/occlusion"/>
</dbReference>
<geneLocation type="plasmid" evidence="5">
    <name>prbl16</name>
</geneLocation>
<dbReference type="PANTHER" id="PTHR33375">
    <property type="entry name" value="CHROMOSOME-PARTITIONING PROTEIN PARB-RELATED"/>
    <property type="match status" value="1"/>
</dbReference>
<evidence type="ECO:0000259" key="3">
    <source>
        <dbReference type="SMART" id="SM00470"/>
    </source>
</evidence>
<gene>
    <name evidence="4" type="ORF">A9C11_33635</name>
</gene>
<feature type="domain" description="ParB-like N-terminal" evidence="3">
    <location>
        <begin position="26"/>
        <end position="117"/>
    </location>
</feature>
<dbReference type="FunFam" id="1.10.10.2830:FF:000001">
    <property type="entry name" value="Chromosome partitioning protein ParB"/>
    <property type="match status" value="1"/>
</dbReference>
<evidence type="ECO:0000313" key="4">
    <source>
        <dbReference type="EMBL" id="ANI18997.1"/>
    </source>
</evidence>
<dbReference type="SUPFAM" id="SSF110849">
    <property type="entry name" value="ParB/Sulfiredoxin"/>
    <property type="match status" value="1"/>
</dbReference>
<dbReference type="Gene3D" id="3.90.1530.30">
    <property type="match status" value="1"/>
</dbReference>
<protein>
    <submittedName>
        <fullName evidence="4">Chromosome partitioning protein ParB</fullName>
    </submittedName>
</protein>
<dbReference type="GO" id="GO:0007059">
    <property type="term" value="P:chromosome segregation"/>
    <property type="evidence" value="ECO:0007669"/>
    <property type="project" value="UniProtKB-KW"/>
</dbReference>
<dbReference type="Gene3D" id="1.10.10.2830">
    <property type="match status" value="1"/>
</dbReference>
<dbReference type="GO" id="GO:0045881">
    <property type="term" value="P:positive regulation of sporulation resulting in formation of a cellular spore"/>
    <property type="evidence" value="ECO:0007669"/>
    <property type="project" value="TreeGrafter"/>
</dbReference>
<keyword evidence="4" id="KW-0614">Plasmid</keyword>
<dbReference type="Pfam" id="PF02195">
    <property type="entry name" value="ParB_N"/>
    <property type="match status" value="1"/>
</dbReference>
<dbReference type="RefSeq" id="WP_010792597.1">
    <property type="nucleotide sequence ID" value="NZ_CP015879.1"/>
</dbReference>
<proteinExistence type="inferred from homology"/>
<dbReference type="SUPFAM" id="SSF109709">
    <property type="entry name" value="KorB DNA-binding domain-like"/>
    <property type="match status" value="1"/>
</dbReference>
<organism evidence="4 5">
    <name type="scientific">Pseudomonas citronellolis</name>
    <dbReference type="NCBI Taxonomy" id="53408"/>
    <lineage>
        <taxon>Bacteria</taxon>
        <taxon>Pseudomonadati</taxon>
        <taxon>Pseudomonadota</taxon>
        <taxon>Gammaproteobacteria</taxon>
        <taxon>Pseudomonadales</taxon>
        <taxon>Pseudomonadaceae</taxon>
        <taxon>Pseudomonas</taxon>
    </lineage>
</organism>
<dbReference type="NCBIfam" id="TIGR00180">
    <property type="entry name" value="parB_part"/>
    <property type="match status" value="1"/>
</dbReference>
<evidence type="ECO:0000256" key="2">
    <source>
        <dbReference type="ARBA" id="ARBA00022829"/>
    </source>
</evidence>